<dbReference type="PANTHER" id="PTHR43685:SF2">
    <property type="entry name" value="GLYCOSYLTRANSFERASE 2-LIKE DOMAIN-CONTAINING PROTEIN"/>
    <property type="match status" value="1"/>
</dbReference>
<dbReference type="InterPro" id="IPR029063">
    <property type="entry name" value="SAM-dependent_MTases_sf"/>
</dbReference>
<comment type="caution">
    <text evidence="5">The sequence shown here is derived from an EMBL/GenBank/DDBJ whole genome shotgun (WGS) entry which is preliminary data.</text>
</comment>
<dbReference type="NCBIfam" id="TIGR01444">
    <property type="entry name" value="fkbM_fam"/>
    <property type="match status" value="1"/>
</dbReference>
<organism evidence="5 6">
    <name type="scientific">Phytoactinopolyspora alkaliphila</name>
    <dbReference type="NCBI Taxonomy" id="1783498"/>
    <lineage>
        <taxon>Bacteria</taxon>
        <taxon>Bacillati</taxon>
        <taxon>Actinomycetota</taxon>
        <taxon>Actinomycetes</taxon>
        <taxon>Jiangellales</taxon>
        <taxon>Jiangellaceae</taxon>
        <taxon>Phytoactinopolyspora</taxon>
    </lineage>
</organism>
<evidence type="ECO:0000259" key="4">
    <source>
        <dbReference type="Pfam" id="PF05050"/>
    </source>
</evidence>
<feature type="domain" description="Methyltransferase FkbM" evidence="4">
    <location>
        <begin position="45"/>
        <end position="215"/>
    </location>
</feature>
<sequence length="1168" mass="130940">MGTAKDGNTPGEDAKGESARQGKAAHPFIRDLEPFFYTRPITYVDVGAHEGSVFERMTASSINVREAHLIEPNRRSFDVLRESAEEHVKTGNVACHNVAISSAPGSLTMRDEGTMTHVAQAPGGQPPDEGVESPFFEVKTVTLDELARSCDIKHIEILKIDVEGHEMAVLEGAKELLTAESVDVIYVEAGLNPEAEQHTYYRSIEDTLNSYGYKIFKIYEQKNEWIDDSPALRRVNIAFMSAAFAANNPYRLSRELFRLREQHKALAEEADELRAQLEKRESALALRERERRAAASRLADIEQRLAEQSVLLRRHNAEVAQIRSERDAYVEYADKLEMKYQSVLKSRTWRAMAPVRIAGRVMRRGLGKSASGRSRLPKRPRLDGTALSRAGSSQVAGNAEYITTLVKELDFENIFALKEKFERALATEEGFLSHSYLLGALARKTSAFGFGAQAADAVFRRYHGRRDELVAAYGERDYRRFIADTAVNFTRVGRYDDARAMLDEEIAAGMGGLLATRAEICWIHDPEAAAADVATVLTQQGTKGESTGNALLYKHLRLNVLRESGLAELPSADDGEFLLVDAAQALETGQFDEYRRQVNRFFEDQELSAPISSSSTAFAFEELAPASTPSTDDGPLVSVIMTTFNAASTVEYAARSILGQTHRRLELIIVDDQSTDATMDLLTEIARSDGRVKVVRSDVNAGTYVARNSALDMAAGEYITFHDSDDWAHPQRIETHVSVMQSDPVLYATRSSWLRADAGGRLDFRRWRKRLAHPNPASVFMKRDVLEMIGHFDRVRFSADSEYWYRLQRVFGRKAVRSIPQCLGFGRQHDSSLTTSGPGARDAEDYSAIRSAYQYSWLEWHSTNRISDLYLEPAGGQRRFWAPPEMLAAGDEGNDRLASLARCYPQLSGTKSTPNLLFAISLASQKAAANWDLTSDLLRRTLLSVINQTDGRWRVIVCGHEKPELKEFDDPRIMFVEADIDPPAHSGQFRKDKMWKRRLLGSFLRDLGGGYFFPLDADDLIHKDLVASVLESDNRRGYRIERGYAHDFANQRLAPVPGVWSVPFDRVCGSSAVLHFEAEDLPRDGRSDPDLYFNLFQSHAYWPIVAEESGRPFETLPFPAAVYVVNHSQNLSFGLQRAGERTRNIIASIEREALPDGEKVLRDDFGQD</sequence>
<evidence type="ECO:0000256" key="1">
    <source>
        <dbReference type="SAM" id="Coils"/>
    </source>
</evidence>
<dbReference type="InterPro" id="IPR029044">
    <property type="entry name" value="Nucleotide-diphossugar_trans"/>
</dbReference>
<proteinExistence type="predicted"/>
<dbReference type="EMBL" id="JAAGOB010000001">
    <property type="protein sequence ID" value="NED94083.1"/>
    <property type="molecule type" value="Genomic_DNA"/>
</dbReference>
<dbReference type="SUPFAM" id="SSF53335">
    <property type="entry name" value="S-adenosyl-L-methionine-dependent methyltransferases"/>
    <property type="match status" value="1"/>
</dbReference>
<dbReference type="Proteomes" id="UP000469185">
    <property type="component" value="Unassembled WGS sequence"/>
</dbReference>
<dbReference type="Pfam" id="PF00535">
    <property type="entry name" value="Glycos_transf_2"/>
    <property type="match status" value="1"/>
</dbReference>
<dbReference type="GO" id="GO:0032259">
    <property type="term" value="P:methylation"/>
    <property type="evidence" value="ECO:0007669"/>
    <property type="project" value="UniProtKB-KW"/>
</dbReference>
<evidence type="ECO:0000259" key="3">
    <source>
        <dbReference type="Pfam" id="PF00535"/>
    </source>
</evidence>
<dbReference type="Gene3D" id="3.90.550.10">
    <property type="entry name" value="Spore Coat Polysaccharide Biosynthesis Protein SpsA, Chain A"/>
    <property type="match status" value="1"/>
</dbReference>
<keyword evidence="6" id="KW-1185">Reference proteome</keyword>
<dbReference type="InterPro" id="IPR050834">
    <property type="entry name" value="Glycosyltransf_2"/>
</dbReference>
<evidence type="ECO:0000256" key="2">
    <source>
        <dbReference type="SAM" id="MobiDB-lite"/>
    </source>
</evidence>
<evidence type="ECO:0000313" key="6">
    <source>
        <dbReference type="Proteomes" id="UP000469185"/>
    </source>
</evidence>
<dbReference type="SUPFAM" id="SSF53448">
    <property type="entry name" value="Nucleotide-diphospho-sugar transferases"/>
    <property type="match status" value="2"/>
</dbReference>
<feature type="region of interest" description="Disordered" evidence="2">
    <location>
        <begin position="1"/>
        <end position="25"/>
    </location>
</feature>
<dbReference type="Gene3D" id="3.40.50.150">
    <property type="entry name" value="Vaccinia Virus protein VP39"/>
    <property type="match status" value="1"/>
</dbReference>
<dbReference type="InterPro" id="IPR001173">
    <property type="entry name" value="Glyco_trans_2-like"/>
</dbReference>
<feature type="region of interest" description="Disordered" evidence="2">
    <location>
        <begin position="365"/>
        <end position="389"/>
    </location>
</feature>
<dbReference type="CDD" id="cd00761">
    <property type="entry name" value="Glyco_tranf_GTA_type"/>
    <property type="match status" value="2"/>
</dbReference>
<dbReference type="AlphaFoldDB" id="A0A6N9YGF8"/>
<keyword evidence="5" id="KW-0808">Transferase</keyword>
<dbReference type="GO" id="GO:0008168">
    <property type="term" value="F:methyltransferase activity"/>
    <property type="evidence" value="ECO:0007669"/>
    <property type="project" value="UniProtKB-KW"/>
</dbReference>
<dbReference type="PANTHER" id="PTHR43685">
    <property type="entry name" value="GLYCOSYLTRANSFERASE"/>
    <property type="match status" value="1"/>
</dbReference>
<name>A0A6N9YGF8_9ACTN</name>
<reference evidence="5 6" key="1">
    <citation type="submission" date="2020-02" db="EMBL/GenBank/DDBJ databases">
        <authorList>
            <person name="Li X.-J."/>
            <person name="Feng X.-M."/>
        </authorList>
    </citation>
    <scope>NUCLEOTIDE SEQUENCE [LARGE SCALE GENOMIC DNA]</scope>
    <source>
        <strain evidence="5 6">CGMCC 4.7225</strain>
    </source>
</reference>
<protein>
    <submittedName>
        <fullName evidence="5">FkbM family methyltransferase</fullName>
    </submittedName>
</protein>
<dbReference type="InterPro" id="IPR006342">
    <property type="entry name" value="FkbM_mtfrase"/>
</dbReference>
<dbReference type="Pfam" id="PF05050">
    <property type="entry name" value="Methyltransf_21"/>
    <property type="match status" value="1"/>
</dbReference>
<gene>
    <name evidence="5" type="ORF">G1H11_02035</name>
</gene>
<accession>A0A6N9YGF8</accession>
<evidence type="ECO:0000313" key="5">
    <source>
        <dbReference type="EMBL" id="NED94083.1"/>
    </source>
</evidence>
<keyword evidence="1" id="KW-0175">Coiled coil</keyword>
<feature type="coiled-coil region" evidence="1">
    <location>
        <begin position="256"/>
        <end position="318"/>
    </location>
</feature>
<feature type="domain" description="Glycosyltransferase 2-like" evidence="3">
    <location>
        <begin position="638"/>
        <end position="746"/>
    </location>
</feature>
<dbReference type="RefSeq" id="WP_163815505.1">
    <property type="nucleotide sequence ID" value="NZ_JAAGOB010000001.1"/>
</dbReference>
<keyword evidence="5" id="KW-0489">Methyltransferase</keyword>